<dbReference type="Proteomes" id="UP001189429">
    <property type="component" value="Unassembled WGS sequence"/>
</dbReference>
<keyword evidence="3" id="KW-1185">Reference proteome</keyword>
<reference evidence="2" key="1">
    <citation type="submission" date="2023-10" db="EMBL/GenBank/DDBJ databases">
        <authorList>
            <person name="Chen Y."/>
            <person name="Shah S."/>
            <person name="Dougan E. K."/>
            <person name="Thang M."/>
            <person name="Chan C."/>
        </authorList>
    </citation>
    <scope>NUCLEOTIDE SEQUENCE [LARGE SCALE GENOMIC DNA]</scope>
</reference>
<gene>
    <name evidence="2" type="ORF">PCOR1329_LOCUS32688</name>
</gene>
<protein>
    <recommendedName>
        <fullName evidence="4">Protein S-acyltransferase</fullName>
    </recommendedName>
</protein>
<keyword evidence="1" id="KW-1133">Transmembrane helix</keyword>
<dbReference type="EMBL" id="CAUYUJ010013359">
    <property type="protein sequence ID" value="CAK0836073.1"/>
    <property type="molecule type" value="Genomic_DNA"/>
</dbReference>
<evidence type="ECO:0000313" key="3">
    <source>
        <dbReference type="Proteomes" id="UP001189429"/>
    </source>
</evidence>
<evidence type="ECO:0008006" key="4">
    <source>
        <dbReference type="Google" id="ProtNLM"/>
    </source>
</evidence>
<organism evidence="2 3">
    <name type="scientific">Prorocentrum cordatum</name>
    <dbReference type="NCBI Taxonomy" id="2364126"/>
    <lineage>
        <taxon>Eukaryota</taxon>
        <taxon>Sar</taxon>
        <taxon>Alveolata</taxon>
        <taxon>Dinophyceae</taxon>
        <taxon>Prorocentrales</taxon>
        <taxon>Prorocentraceae</taxon>
        <taxon>Prorocentrum</taxon>
    </lineage>
</organism>
<evidence type="ECO:0000313" key="2">
    <source>
        <dbReference type="EMBL" id="CAK0836073.1"/>
    </source>
</evidence>
<sequence length="106" mass="12454">MLPGEGNNFLCNRFLYSSRRQNHSLYLVMGLHVSIVIVINAGFCGPTIVDPDDPHFIRASRLRTLLWGYMYCYLLHLGFMLVFASIVIICTMRLRRIHFYDRCRRP</sequence>
<accession>A0ABN9SU97</accession>
<comment type="caution">
    <text evidence="2">The sequence shown here is derived from an EMBL/GenBank/DDBJ whole genome shotgun (WGS) entry which is preliminary data.</text>
</comment>
<feature type="transmembrane region" description="Helical" evidence="1">
    <location>
        <begin position="25"/>
        <end position="48"/>
    </location>
</feature>
<keyword evidence="1" id="KW-0812">Transmembrane</keyword>
<feature type="transmembrane region" description="Helical" evidence="1">
    <location>
        <begin position="68"/>
        <end position="92"/>
    </location>
</feature>
<proteinExistence type="predicted"/>
<name>A0ABN9SU97_9DINO</name>
<keyword evidence="1" id="KW-0472">Membrane</keyword>
<evidence type="ECO:0000256" key="1">
    <source>
        <dbReference type="SAM" id="Phobius"/>
    </source>
</evidence>